<name>A0A811ZZX4_9EURY</name>
<organism evidence="1 2">
    <name type="scientific">Candidatus Argoarchaeum ethanivorans</name>
    <dbReference type="NCBI Taxonomy" id="2608793"/>
    <lineage>
        <taxon>Archaea</taxon>
        <taxon>Methanobacteriati</taxon>
        <taxon>Methanobacteriota</taxon>
        <taxon>Stenosarchaea group</taxon>
        <taxon>Methanomicrobia</taxon>
        <taxon>Methanosarcinales</taxon>
        <taxon>Methanosarcinales incertae sedis</taxon>
        <taxon>GOM Arc I cluster</taxon>
        <taxon>Candidatus Argoarchaeum</taxon>
    </lineage>
</organism>
<dbReference type="SUPFAM" id="SSF46689">
    <property type="entry name" value="Homeodomain-like"/>
    <property type="match status" value="1"/>
</dbReference>
<evidence type="ECO:0000313" key="1">
    <source>
        <dbReference type="EMBL" id="CAD7766691.1"/>
    </source>
</evidence>
<evidence type="ECO:0000313" key="2">
    <source>
        <dbReference type="Proteomes" id="UP000614580"/>
    </source>
</evidence>
<gene>
    <name evidence="1" type="ORF">DNFNHJIP_00089</name>
</gene>
<protein>
    <submittedName>
        <fullName evidence="1">Uncharacterized protein</fullName>
    </submittedName>
</protein>
<reference evidence="1" key="1">
    <citation type="submission" date="2020-12" db="EMBL/GenBank/DDBJ databases">
        <authorList>
            <person name="Hahn C.J."/>
            <person name="Laso-Perez R."/>
            <person name="Vulcano F."/>
            <person name="Vaziourakis K.-M."/>
            <person name="Stokke R."/>
            <person name="Steen I.H."/>
            <person name="Teske A."/>
            <person name="Boetius A."/>
            <person name="Liebeke M."/>
            <person name="Amann R."/>
            <person name="Knittel K."/>
        </authorList>
    </citation>
    <scope>NUCLEOTIDE SEQUENCE</scope>
    <source>
        <strain evidence="1">Gfbio:c6db26ca-90af-429b-aeed-0e3e8aed0b5e:GoM-Arc1_AMV-AAA_792_C10</strain>
    </source>
</reference>
<sequence>MAESNEVHTEEEQERIDAVNRYQRGERPSKICKSLGRSRSWLQKWVERYNSYNKRSEKKWFKEKSRAPKNVHGKTDSEMEQLVVKLVE</sequence>
<dbReference type="EMBL" id="CAJHZY010000007">
    <property type="protein sequence ID" value="CAD7766691.1"/>
    <property type="molecule type" value="Genomic_DNA"/>
</dbReference>
<dbReference type="InterPro" id="IPR009057">
    <property type="entry name" value="Homeodomain-like_sf"/>
</dbReference>
<proteinExistence type="predicted"/>
<dbReference type="Proteomes" id="UP000614580">
    <property type="component" value="Unassembled WGS sequence"/>
</dbReference>
<comment type="caution">
    <text evidence="1">The sequence shown here is derived from an EMBL/GenBank/DDBJ whole genome shotgun (WGS) entry which is preliminary data.</text>
</comment>
<dbReference type="Pfam" id="PF13384">
    <property type="entry name" value="HTH_23"/>
    <property type="match status" value="1"/>
</dbReference>
<dbReference type="AlphaFoldDB" id="A0A811ZZX4"/>
<accession>A0A811ZZX4</accession>